<evidence type="ECO:0000313" key="1">
    <source>
        <dbReference type="EMBL" id="KAK3722480.1"/>
    </source>
</evidence>
<proteinExistence type="predicted"/>
<dbReference type="EMBL" id="JAUTXU010000013">
    <property type="protein sequence ID" value="KAK3722480.1"/>
    <property type="molecule type" value="Genomic_DNA"/>
</dbReference>
<sequence>MRTSTILAAGLATIASAAPVLEERQNNGNYFQVSNFVFGCTVTCDWSFDVQVVGKTENHPAVNKVISCSGTKEDTDFVECSDVDERRSILAYITPKNQLRLQYEVNQPAKGARYNYYGHKKVNSQTSGEPQASEFKVLETRATGVA</sequence>
<comment type="caution">
    <text evidence="1">The sequence shown here is derived from an EMBL/GenBank/DDBJ whole genome shotgun (WGS) entry which is preliminary data.</text>
</comment>
<accession>A0ACC3NST6</accession>
<protein>
    <submittedName>
        <fullName evidence="1">Uncharacterized protein</fullName>
    </submittedName>
</protein>
<organism evidence="1 2">
    <name type="scientific">Vermiconidia calcicola</name>
    <dbReference type="NCBI Taxonomy" id="1690605"/>
    <lineage>
        <taxon>Eukaryota</taxon>
        <taxon>Fungi</taxon>
        <taxon>Dikarya</taxon>
        <taxon>Ascomycota</taxon>
        <taxon>Pezizomycotina</taxon>
        <taxon>Dothideomycetes</taxon>
        <taxon>Dothideomycetidae</taxon>
        <taxon>Mycosphaerellales</taxon>
        <taxon>Extremaceae</taxon>
        <taxon>Vermiconidia</taxon>
    </lineage>
</organism>
<dbReference type="Proteomes" id="UP001281147">
    <property type="component" value="Unassembled WGS sequence"/>
</dbReference>
<name>A0ACC3NST6_9PEZI</name>
<keyword evidence="2" id="KW-1185">Reference proteome</keyword>
<evidence type="ECO:0000313" key="2">
    <source>
        <dbReference type="Proteomes" id="UP001281147"/>
    </source>
</evidence>
<reference evidence="1" key="1">
    <citation type="submission" date="2023-07" db="EMBL/GenBank/DDBJ databases">
        <title>Black Yeasts Isolated from many extreme environments.</title>
        <authorList>
            <person name="Coleine C."/>
            <person name="Stajich J.E."/>
            <person name="Selbmann L."/>
        </authorList>
    </citation>
    <scope>NUCLEOTIDE SEQUENCE</scope>
    <source>
        <strain evidence="1">CCFEE 5714</strain>
    </source>
</reference>
<gene>
    <name evidence="1" type="ORF">LTR37_002472</name>
</gene>